<dbReference type="PANTHER" id="PTHR11552:SF213">
    <property type="entry name" value="DEHYDROGENASE, PUTATIVE-RELATED"/>
    <property type="match status" value="1"/>
</dbReference>
<feature type="region of interest" description="Disordered" evidence="3">
    <location>
        <begin position="636"/>
        <end position="663"/>
    </location>
</feature>
<dbReference type="GO" id="GO:0016614">
    <property type="term" value="F:oxidoreductase activity, acting on CH-OH group of donors"/>
    <property type="evidence" value="ECO:0007669"/>
    <property type="project" value="InterPro"/>
</dbReference>
<evidence type="ECO:0000256" key="2">
    <source>
        <dbReference type="PIRSR" id="PIRSR000137-2"/>
    </source>
</evidence>
<keyword evidence="2" id="KW-0274">FAD</keyword>
<dbReference type="AlphaFoldDB" id="A0A1E7F0S0"/>
<feature type="domain" description="Glucose-methanol-choline oxidoreductase N-terminal" evidence="5">
    <location>
        <begin position="336"/>
        <end position="350"/>
    </location>
</feature>
<evidence type="ECO:0000313" key="7">
    <source>
        <dbReference type="Proteomes" id="UP000095751"/>
    </source>
</evidence>
<keyword evidence="7" id="KW-1185">Reference proteome</keyword>
<dbReference type="InterPro" id="IPR036188">
    <property type="entry name" value="FAD/NAD-bd_sf"/>
</dbReference>
<evidence type="ECO:0000259" key="5">
    <source>
        <dbReference type="PROSITE" id="PS00624"/>
    </source>
</evidence>
<evidence type="ECO:0000256" key="4">
    <source>
        <dbReference type="SAM" id="SignalP"/>
    </source>
</evidence>
<dbReference type="Proteomes" id="UP000095751">
    <property type="component" value="Unassembled WGS sequence"/>
</dbReference>
<proteinExistence type="inferred from homology"/>
<protein>
    <submittedName>
        <fullName evidence="6">Alcohol oxidase</fullName>
    </submittedName>
</protein>
<feature type="binding site" evidence="2">
    <location>
        <position position="282"/>
    </location>
    <ligand>
        <name>FAD</name>
        <dbReference type="ChEBI" id="CHEBI:57692"/>
    </ligand>
</feature>
<dbReference type="InterPro" id="IPR007867">
    <property type="entry name" value="GMC_OxRtase_C"/>
</dbReference>
<dbReference type="SUPFAM" id="SSF54373">
    <property type="entry name" value="FAD-linked reductases, C-terminal domain"/>
    <property type="match status" value="1"/>
</dbReference>
<organism evidence="6 7">
    <name type="scientific">Fragilariopsis cylindrus CCMP1102</name>
    <dbReference type="NCBI Taxonomy" id="635003"/>
    <lineage>
        <taxon>Eukaryota</taxon>
        <taxon>Sar</taxon>
        <taxon>Stramenopiles</taxon>
        <taxon>Ochrophyta</taxon>
        <taxon>Bacillariophyta</taxon>
        <taxon>Bacillariophyceae</taxon>
        <taxon>Bacillariophycidae</taxon>
        <taxon>Bacillariales</taxon>
        <taxon>Bacillariaceae</taxon>
        <taxon>Fragilariopsis</taxon>
    </lineage>
</organism>
<dbReference type="Pfam" id="PF05199">
    <property type="entry name" value="GMC_oxred_C"/>
    <property type="match status" value="1"/>
</dbReference>
<dbReference type="PIRSF" id="PIRSF000137">
    <property type="entry name" value="Alcohol_oxidase"/>
    <property type="match status" value="1"/>
</dbReference>
<dbReference type="InterPro" id="IPR000172">
    <property type="entry name" value="GMC_OxRdtase_N"/>
</dbReference>
<gene>
    <name evidence="6" type="ORF">FRACYDRAFT_244840</name>
</gene>
<name>A0A1E7F0S0_9STRA</name>
<accession>A0A1E7F0S0</accession>
<keyword evidence="4" id="KW-0732">Signal</keyword>
<dbReference type="PANTHER" id="PTHR11552">
    <property type="entry name" value="GLUCOSE-METHANOL-CHOLINE GMC OXIDOREDUCTASE"/>
    <property type="match status" value="1"/>
</dbReference>
<dbReference type="PROSITE" id="PS00624">
    <property type="entry name" value="GMC_OXRED_2"/>
    <property type="match status" value="1"/>
</dbReference>
<evidence type="ECO:0000256" key="1">
    <source>
        <dbReference type="ARBA" id="ARBA00010790"/>
    </source>
</evidence>
<dbReference type="Pfam" id="PF00732">
    <property type="entry name" value="GMC_oxred_N"/>
    <property type="match status" value="1"/>
</dbReference>
<dbReference type="OrthoDB" id="269227at2759"/>
<sequence length="663" mass="72991">MDRFFAKTLIATISLAGSTSAKNKAWCDGKDHEEKEGMYFDYIVTGAGPGGGVVASRLVEAGFKTLLLDAGPDYDTYVTQTPLAWPLSTIDPRIEWAVRTKNSNVEGRDNILYPRAAMIGGCGLHNAMQACYSYPDTWDNLKNLTGDTEFGEEEMRTRFMAIEKNEYVSDSTPGHGFDGFMATSLADTRLLTDAPFQDDKLDYVFRSIAGKYPSEDPEFAVSPELPIIADINSLGANSVQGTHILPNSITAKGRKRSGVYDLIKDTQAAYPDKFIIKPYSHVKKVLLTKDGKGDKPVAYGVEVQEGKNLHEASTGTKEKGKQKTYYARKELIVSGGTFQTPQILMLSGIGPKQQLESFDIPVMADVPGVGSNLRDKLEATMNFRMTSIWGIYKAGCSFFMPTPEEDQCYVDYAEGDFTDAPNLYTSAGPFFSTQVKSSPDLASPDLYMTVAPLYFQGYRDGWVDQAFSRPDFLTLNTLTEPLNSGAVKLKSADPFDSVMSDFNGYDDADLTRVAGFIQDLRELGLDWIDANVAAEEIQPGPNVTTLDDIKDWILEYGWGHHACCTAKIGADDDEMAVLDGQFKVRAVDYLRVVDLSAFPVDSGFFPMVPLYMLAGKAAEDIIKADLTISSKDMGCKTKAKKTKKTKKTKKSKAKKTKKSKLII</sequence>
<evidence type="ECO:0000313" key="6">
    <source>
        <dbReference type="EMBL" id="OEU11717.1"/>
    </source>
</evidence>
<dbReference type="EMBL" id="KV784366">
    <property type="protein sequence ID" value="OEU11717.1"/>
    <property type="molecule type" value="Genomic_DNA"/>
</dbReference>
<dbReference type="SUPFAM" id="SSF51905">
    <property type="entry name" value="FAD/NAD(P)-binding domain"/>
    <property type="match status" value="1"/>
</dbReference>
<dbReference type="GO" id="GO:0050660">
    <property type="term" value="F:flavin adenine dinucleotide binding"/>
    <property type="evidence" value="ECO:0007669"/>
    <property type="project" value="InterPro"/>
</dbReference>
<comment type="similarity">
    <text evidence="1">Belongs to the GMC oxidoreductase family.</text>
</comment>
<evidence type="ECO:0000256" key="3">
    <source>
        <dbReference type="SAM" id="MobiDB-lite"/>
    </source>
</evidence>
<dbReference type="KEGG" id="fcy:FRACYDRAFT_244840"/>
<keyword evidence="2" id="KW-0285">Flavoprotein</keyword>
<feature type="compositionally biased region" description="Basic residues" evidence="3">
    <location>
        <begin position="637"/>
        <end position="663"/>
    </location>
</feature>
<feature type="signal peptide" evidence="4">
    <location>
        <begin position="1"/>
        <end position="21"/>
    </location>
</feature>
<dbReference type="InParanoid" id="A0A1E7F0S0"/>
<dbReference type="Gene3D" id="3.50.50.60">
    <property type="entry name" value="FAD/NAD(P)-binding domain"/>
    <property type="match status" value="1"/>
</dbReference>
<dbReference type="InterPro" id="IPR012132">
    <property type="entry name" value="GMC_OxRdtase"/>
</dbReference>
<feature type="chain" id="PRO_5009192479" evidence="4">
    <location>
        <begin position="22"/>
        <end position="663"/>
    </location>
</feature>
<reference evidence="6 7" key="1">
    <citation type="submission" date="2016-09" db="EMBL/GenBank/DDBJ databases">
        <title>Extensive genetic diversity and differential bi-allelic expression allows diatom success in the polar Southern Ocean.</title>
        <authorList>
            <consortium name="DOE Joint Genome Institute"/>
            <person name="Mock T."/>
            <person name="Otillar R.P."/>
            <person name="Strauss J."/>
            <person name="Dupont C."/>
            <person name="Frickenhaus S."/>
            <person name="Maumus F."/>
            <person name="Mcmullan M."/>
            <person name="Sanges R."/>
            <person name="Schmutz J."/>
            <person name="Toseland A."/>
            <person name="Valas R."/>
            <person name="Veluchamy A."/>
            <person name="Ward B.J."/>
            <person name="Allen A."/>
            <person name="Barry K."/>
            <person name="Falciatore A."/>
            <person name="Ferrante M."/>
            <person name="Fortunato A.E."/>
            <person name="Gloeckner G."/>
            <person name="Gruber A."/>
            <person name="Hipkin R."/>
            <person name="Janech M."/>
            <person name="Kroth P."/>
            <person name="Leese F."/>
            <person name="Lindquist E."/>
            <person name="Lyon B.R."/>
            <person name="Martin J."/>
            <person name="Mayer C."/>
            <person name="Parker M."/>
            <person name="Quesneville H."/>
            <person name="Raymond J."/>
            <person name="Uhlig C."/>
            <person name="Valentin K.U."/>
            <person name="Worden A.Z."/>
            <person name="Armbrust E.V."/>
            <person name="Bowler C."/>
            <person name="Green B."/>
            <person name="Moulton V."/>
            <person name="Van Oosterhout C."/>
            <person name="Grigoriev I."/>
        </authorList>
    </citation>
    <scope>NUCLEOTIDE SEQUENCE [LARGE SCALE GENOMIC DNA]</scope>
    <source>
        <strain evidence="6 7">CCMP1102</strain>
    </source>
</reference>
<dbReference type="Gene3D" id="3.30.560.10">
    <property type="entry name" value="Glucose Oxidase, domain 3"/>
    <property type="match status" value="1"/>
</dbReference>
<comment type="cofactor">
    <cofactor evidence="2">
        <name>FAD</name>
        <dbReference type="ChEBI" id="CHEBI:57692"/>
    </cofactor>
</comment>